<reference evidence="3 4" key="1">
    <citation type="submission" date="2020-08" db="EMBL/GenBank/DDBJ databases">
        <title>Genomic Encyclopedia of Type Strains, Phase IV (KMG-IV): sequencing the most valuable type-strain genomes for metagenomic binning, comparative biology and taxonomic classification.</title>
        <authorList>
            <person name="Goeker M."/>
        </authorList>
    </citation>
    <scope>NUCLEOTIDE SEQUENCE [LARGE SCALE GENOMIC DNA]</scope>
    <source>
        <strain evidence="3 4">DSM 29007</strain>
    </source>
</reference>
<accession>A0A841H530</accession>
<dbReference type="InterPro" id="IPR012334">
    <property type="entry name" value="Pectin_lyas_fold"/>
</dbReference>
<evidence type="ECO:0000259" key="1">
    <source>
        <dbReference type="Pfam" id="PF12708"/>
    </source>
</evidence>
<comment type="caution">
    <text evidence="3">The sequence shown here is derived from an EMBL/GenBank/DDBJ whole genome shotgun (WGS) entry which is preliminary data.</text>
</comment>
<dbReference type="AlphaFoldDB" id="A0A841H530"/>
<dbReference type="Pfam" id="PF13229">
    <property type="entry name" value="Beta_helix"/>
    <property type="match status" value="1"/>
</dbReference>
<evidence type="ECO:0008006" key="5">
    <source>
        <dbReference type="Google" id="ProtNLM"/>
    </source>
</evidence>
<name>A0A841H530_9BACT</name>
<gene>
    <name evidence="3" type="ORF">HNQ61_004807</name>
</gene>
<dbReference type="EMBL" id="JACHIA010000021">
    <property type="protein sequence ID" value="MBB6073140.1"/>
    <property type="molecule type" value="Genomic_DNA"/>
</dbReference>
<dbReference type="PROSITE" id="PS51318">
    <property type="entry name" value="TAT"/>
    <property type="match status" value="1"/>
</dbReference>
<feature type="domain" description="Right handed beta helix" evidence="2">
    <location>
        <begin position="176"/>
        <end position="349"/>
    </location>
</feature>
<dbReference type="InterPro" id="IPR011050">
    <property type="entry name" value="Pectin_lyase_fold/virulence"/>
</dbReference>
<evidence type="ECO:0000259" key="2">
    <source>
        <dbReference type="Pfam" id="PF13229"/>
    </source>
</evidence>
<dbReference type="InterPro" id="IPR024535">
    <property type="entry name" value="RHGA/B-epi-like_pectate_lyase"/>
</dbReference>
<dbReference type="RefSeq" id="WP_170035088.1">
    <property type="nucleotide sequence ID" value="NZ_JABDTL010000001.1"/>
</dbReference>
<dbReference type="Proteomes" id="UP000582837">
    <property type="component" value="Unassembled WGS sequence"/>
</dbReference>
<evidence type="ECO:0000313" key="3">
    <source>
        <dbReference type="EMBL" id="MBB6073140.1"/>
    </source>
</evidence>
<dbReference type="InterPro" id="IPR006311">
    <property type="entry name" value="TAT_signal"/>
</dbReference>
<sequence length="451" mass="46834">MSGNPNPPRWPAAPLSRRGALARLGSLAGAALLAGCDSSPTEPEPVVTEPGVRDVRAYGAKGDGTTDDTRAILSARNAAGPGGMVFFPPGTYLTGALTMLPGQTWSGASRRGSQLAMMERGARSLVAMEGADCTLRDLGLTTRHRELPDAAQHAVGMTGTGHRVQSCWIDTGFWWGVFIYEQATSCGVVDTEIDGTVGAHCVEINQSSYCFVERCHLRNSLHNGVEIYPQAEDGCYGIRVVGNRLENCVGAGIAMFGGHGCLLDGNSVVGNQTHGILMDAVEPRRPELYPATDNRVTNNLILNSGVDSGGFGLWMVNTTATLVQGNTVSGSGNGGIYAGSSLHSLIANNCTLNGRTGIVVNDFVTGVTIMGNQCNDNSALGPEFGHGISVAGSAHTVTGNVCSDTRPVKLQEYGMVLSCSDSVVTGNVLSGNVRGGLFDGGQDNVTVGNTG</sequence>
<feature type="domain" description="Rhamnogalacturonase A/B/Epimerase-like pectate lyase" evidence="1">
    <location>
        <begin position="53"/>
        <end position="94"/>
    </location>
</feature>
<protein>
    <recommendedName>
        <fullName evidence="5">Right handed beta helix domain-containing protein</fullName>
    </recommendedName>
</protein>
<dbReference type="InterPro" id="IPR006626">
    <property type="entry name" value="PbH1"/>
</dbReference>
<proteinExistence type="predicted"/>
<dbReference type="Gene3D" id="2.160.20.10">
    <property type="entry name" value="Single-stranded right-handed beta-helix, Pectin lyase-like"/>
    <property type="match status" value="1"/>
</dbReference>
<dbReference type="SUPFAM" id="SSF51126">
    <property type="entry name" value="Pectin lyase-like"/>
    <property type="match status" value="2"/>
</dbReference>
<organism evidence="3 4">
    <name type="scientific">Longimicrobium terrae</name>
    <dbReference type="NCBI Taxonomy" id="1639882"/>
    <lineage>
        <taxon>Bacteria</taxon>
        <taxon>Pseudomonadati</taxon>
        <taxon>Gemmatimonadota</taxon>
        <taxon>Longimicrobiia</taxon>
        <taxon>Longimicrobiales</taxon>
        <taxon>Longimicrobiaceae</taxon>
        <taxon>Longimicrobium</taxon>
    </lineage>
</organism>
<dbReference type="Pfam" id="PF12708">
    <property type="entry name" value="Pect-lyase_RHGA_epim"/>
    <property type="match status" value="1"/>
</dbReference>
<dbReference type="InterPro" id="IPR039448">
    <property type="entry name" value="Beta_helix"/>
</dbReference>
<keyword evidence="4" id="KW-1185">Reference proteome</keyword>
<dbReference type="SMART" id="SM00710">
    <property type="entry name" value="PbH1"/>
    <property type="match status" value="8"/>
</dbReference>
<evidence type="ECO:0000313" key="4">
    <source>
        <dbReference type="Proteomes" id="UP000582837"/>
    </source>
</evidence>